<organism evidence="2 3">
    <name type="scientific">Ignelater luminosus</name>
    <name type="common">Cucubano</name>
    <name type="synonym">Pyrophorus luminosus</name>
    <dbReference type="NCBI Taxonomy" id="2038154"/>
    <lineage>
        <taxon>Eukaryota</taxon>
        <taxon>Metazoa</taxon>
        <taxon>Ecdysozoa</taxon>
        <taxon>Arthropoda</taxon>
        <taxon>Hexapoda</taxon>
        <taxon>Insecta</taxon>
        <taxon>Pterygota</taxon>
        <taxon>Neoptera</taxon>
        <taxon>Endopterygota</taxon>
        <taxon>Coleoptera</taxon>
        <taxon>Polyphaga</taxon>
        <taxon>Elateriformia</taxon>
        <taxon>Elateroidea</taxon>
        <taxon>Elateridae</taxon>
        <taxon>Agrypninae</taxon>
        <taxon>Pyrophorini</taxon>
        <taxon>Ignelater</taxon>
    </lineage>
</organism>
<feature type="region of interest" description="Disordered" evidence="1">
    <location>
        <begin position="1"/>
        <end position="21"/>
    </location>
</feature>
<gene>
    <name evidence="2" type="ORF">ILUMI_17503</name>
</gene>
<feature type="non-terminal residue" evidence="2">
    <location>
        <position position="1"/>
    </location>
</feature>
<evidence type="ECO:0000313" key="2">
    <source>
        <dbReference type="EMBL" id="KAF2888669.1"/>
    </source>
</evidence>
<evidence type="ECO:0000256" key="1">
    <source>
        <dbReference type="SAM" id="MobiDB-lite"/>
    </source>
</evidence>
<name>A0A8K0CJR2_IGNLU</name>
<accession>A0A8K0CJR2</accession>
<keyword evidence="3" id="KW-1185">Reference proteome</keyword>
<sequence length="77" mass="9262">RTGNSEKNKKIAENERKKEKQVKVGYHKVMIDEREYRCSYEDGKLKEQEKMLHPLVQKTKKRGKREKKEDPSNGWTQ</sequence>
<protein>
    <submittedName>
        <fullName evidence="2">Uncharacterized protein</fullName>
    </submittedName>
</protein>
<comment type="caution">
    <text evidence="2">The sequence shown here is derived from an EMBL/GenBank/DDBJ whole genome shotgun (WGS) entry which is preliminary data.</text>
</comment>
<feature type="region of interest" description="Disordered" evidence="1">
    <location>
        <begin position="45"/>
        <end position="77"/>
    </location>
</feature>
<reference evidence="2" key="1">
    <citation type="submission" date="2019-08" db="EMBL/GenBank/DDBJ databases">
        <title>The genome of the North American firefly Photinus pyralis.</title>
        <authorList>
            <consortium name="Photinus pyralis genome working group"/>
            <person name="Fallon T.R."/>
            <person name="Sander Lower S.E."/>
            <person name="Weng J.-K."/>
        </authorList>
    </citation>
    <scope>NUCLEOTIDE SEQUENCE</scope>
    <source>
        <strain evidence="2">TRF0915ILg1</strain>
        <tissue evidence="2">Whole body</tissue>
    </source>
</reference>
<dbReference type="AlphaFoldDB" id="A0A8K0CJR2"/>
<dbReference type="Proteomes" id="UP000801492">
    <property type="component" value="Unassembled WGS sequence"/>
</dbReference>
<dbReference type="EMBL" id="VTPC01075010">
    <property type="protein sequence ID" value="KAF2888669.1"/>
    <property type="molecule type" value="Genomic_DNA"/>
</dbReference>
<proteinExistence type="predicted"/>
<evidence type="ECO:0000313" key="3">
    <source>
        <dbReference type="Proteomes" id="UP000801492"/>
    </source>
</evidence>